<name>A0ABU6RFC2_9FABA</name>
<accession>A0ABU6RFC2</accession>
<keyword evidence="3" id="KW-1185">Reference proteome</keyword>
<dbReference type="EMBL" id="JASCZI010030452">
    <property type="protein sequence ID" value="MED6122739.1"/>
    <property type="molecule type" value="Genomic_DNA"/>
</dbReference>
<dbReference type="PANTHER" id="PTHR33070:SF75">
    <property type="entry name" value="SELECTION_UPKEEP OF INTRAEPITHELIAL T-CELLS PROTEIN"/>
    <property type="match status" value="1"/>
</dbReference>
<reference evidence="2 3" key="1">
    <citation type="journal article" date="2023" name="Plants (Basel)">
        <title>Bridging the Gap: Combining Genomics and Transcriptomics Approaches to Understand Stylosanthes scabra, an Orphan Legume from the Brazilian Caatinga.</title>
        <authorList>
            <person name="Ferreira-Neto J.R.C."/>
            <person name="da Silva M.D."/>
            <person name="Binneck E."/>
            <person name="de Melo N.F."/>
            <person name="da Silva R.H."/>
            <person name="de Melo A.L.T.M."/>
            <person name="Pandolfi V."/>
            <person name="Bustamante F.O."/>
            <person name="Brasileiro-Vidal A.C."/>
            <person name="Benko-Iseppon A.M."/>
        </authorList>
    </citation>
    <scope>NUCLEOTIDE SEQUENCE [LARGE SCALE GENOMIC DNA]</scope>
    <source>
        <tissue evidence="2">Leaves</tissue>
    </source>
</reference>
<organism evidence="2 3">
    <name type="scientific">Stylosanthes scabra</name>
    <dbReference type="NCBI Taxonomy" id="79078"/>
    <lineage>
        <taxon>Eukaryota</taxon>
        <taxon>Viridiplantae</taxon>
        <taxon>Streptophyta</taxon>
        <taxon>Embryophyta</taxon>
        <taxon>Tracheophyta</taxon>
        <taxon>Spermatophyta</taxon>
        <taxon>Magnoliopsida</taxon>
        <taxon>eudicotyledons</taxon>
        <taxon>Gunneridae</taxon>
        <taxon>Pentapetalae</taxon>
        <taxon>rosids</taxon>
        <taxon>fabids</taxon>
        <taxon>Fabales</taxon>
        <taxon>Fabaceae</taxon>
        <taxon>Papilionoideae</taxon>
        <taxon>50 kb inversion clade</taxon>
        <taxon>dalbergioids sensu lato</taxon>
        <taxon>Dalbergieae</taxon>
        <taxon>Pterocarpus clade</taxon>
        <taxon>Stylosanthes</taxon>
    </lineage>
</organism>
<dbReference type="InterPro" id="IPR004320">
    <property type="entry name" value="BPS1_pln"/>
</dbReference>
<evidence type="ECO:0000313" key="3">
    <source>
        <dbReference type="Proteomes" id="UP001341840"/>
    </source>
</evidence>
<dbReference type="Proteomes" id="UP001341840">
    <property type="component" value="Unassembled WGS sequence"/>
</dbReference>
<feature type="region of interest" description="Disordered" evidence="1">
    <location>
        <begin position="1"/>
        <end position="21"/>
    </location>
</feature>
<dbReference type="PANTHER" id="PTHR33070">
    <property type="entry name" value="OS06G0725500 PROTEIN"/>
    <property type="match status" value="1"/>
</dbReference>
<evidence type="ECO:0000256" key="1">
    <source>
        <dbReference type="SAM" id="MobiDB-lite"/>
    </source>
</evidence>
<evidence type="ECO:0000313" key="2">
    <source>
        <dbReference type="EMBL" id="MED6122739.1"/>
    </source>
</evidence>
<comment type="caution">
    <text evidence="2">The sequence shown here is derived from an EMBL/GenBank/DDBJ whole genome shotgun (WGS) entry which is preliminary data.</text>
</comment>
<protein>
    <submittedName>
        <fullName evidence="2">Uncharacterized protein</fullName>
    </submittedName>
</protein>
<dbReference type="Pfam" id="PF03087">
    <property type="entry name" value="BPS1"/>
    <property type="match status" value="1"/>
</dbReference>
<proteinExistence type="predicted"/>
<sequence>MESIISHQPIRSISLPTRTHPSSQRVESLLNHLKQHHSSSHHHHQVFLDGDSIQSDLVVLVEFYNTMEELLQSPQTKQALMNYQKGELVDHALSSSITLLDACVVSRDLLLNLKEHVQSLQSALRRTRRGDSSSIAKCICEYERFRKKGKKVISKQLEAMKRMDSSSNKTHCSSQLGKQDQCVTFLASVLRDATKVAVSIFRYLLSFISKLQILSYSRQFCSNRIQLFERQNPKKESSLISKMKLTRLLFSSSEKEHKIIKNNEVEDYLNGDSKVEVEGALRMMETLN</sequence>
<feature type="non-terminal residue" evidence="2">
    <location>
        <position position="288"/>
    </location>
</feature>
<gene>
    <name evidence="2" type="ORF">PIB30_042658</name>
</gene>